<sequence>MTVWTTVSLEEEEQQPIKRQTWRLEQPVWAGAHALGRHMLLCAALGAPVQKETTAGSMEERITHSDHTM</sequence>
<accession>A0A9N9V085</accession>
<dbReference type="AlphaFoldDB" id="A0A9N9V085"/>
<dbReference type="EMBL" id="CABFNQ020000426">
    <property type="protein sequence ID" value="CAH0014430.1"/>
    <property type="molecule type" value="Genomic_DNA"/>
</dbReference>
<proteinExistence type="predicted"/>
<name>A0A9N9V085_9HYPO</name>
<organism evidence="1 2">
    <name type="scientific">Clonostachys rhizophaga</name>
    <dbReference type="NCBI Taxonomy" id="160324"/>
    <lineage>
        <taxon>Eukaryota</taxon>
        <taxon>Fungi</taxon>
        <taxon>Dikarya</taxon>
        <taxon>Ascomycota</taxon>
        <taxon>Pezizomycotina</taxon>
        <taxon>Sordariomycetes</taxon>
        <taxon>Hypocreomycetidae</taxon>
        <taxon>Hypocreales</taxon>
        <taxon>Bionectriaceae</taxon>
        <taxon>Clonostachys</taxon>
    </lineage>
</organism>
<dbReference type="Proteomes" id="UP000696573">
    <property type="component" value="Unassembled WGS sequence"/>
</dbReference>
<protein>
    <submittedName>
        <fullName evidence="1">Uncharacterized protein</fullName>
    </submittedName>
</protein>
<evidence type="ECO:0000313" key="2">
    <source>
        <dbReference type="Proteomes" id="UP000696573"/>
    </source>
</evidence>
<evidence type="ECO:0000313" key="1">
    <source>
        <dbReference type="EMBL" id="CAH0014430.1"/>
    </source>
</evidence>
<keyword evidence="2" id="KW-1185">Reference proteome</keyword>
<gene>
    <name evidence="1" type="ORF">CRHIZ90672A_00018961</name>
</gene>
<reference evidence="1" key="1">
    <citation type="submission" date="2021-10" db="EMBL/GenBank/DDBJ databases">
        <authorList>
            <person name="Piombo E."/>
        </authorList>
    </citation>
    <scope>NUCLEOTIDE SEQUENCE</scope>
</reference>
<feature type="non-terminal residue" evidence="1">
    <location>
        <position position="69"/>
    </location>
</feature>
<comment type="caution">
    <text evidence="1">The sequence shown here is derived from an EMBL/GenBank/DDBJ whole genome shotgun (WGS) entry which is preliminary data.</text>
</comment>